<dbReference type="RefSeq" id="WP_253237674.1">
    <property type="nucleotide sequence ID" value="NZ_JAMYJR010000013.1"/>
</dbReference>
<dbReference type="SUPFAM" id="SSF48371">
    <property type="entry name" value="ARM repeat"/>
    <property type="match status" value="1"/>
</dbReference>
<evidence type="ECO:0000313" key="2">
    <source>
        <dbReference type="Proteomes" id="UP001523369"/>
    </source>
</evidence>
<sequence>MERWPEPVARGLAARASLPVEVQERMAAHESRQVRSALARHVGLAPALRGRLLTDPDWRVRVSVFSTRHPLPAELLIPLMTDLLDPADDVLHTSNELFAELFFADWKRVAVAARHPDPRVRRAAVPNLRRDDLPAMLDDPDPEVASAAAATIAEHERIMQPADLPEHHCHAFWHVLERPLSPALAEQVATSDDVDAVRTIARNPTLSPALVESLSHHPAAEVRVVIAGRAGLTADQVAALEADPDDAVRQAVANHAYVSQAEQAILDGQADLEPELASLWARSANPRLRRRAAQRADLRPEVVERLAADPDAEVRATLALNSSGASGELLLGCFLEGWHRTQLLARPQFPRAGLARFADHPDPRVRDLVAHDPAADPAVIDLLTTDPDVFVRRTMARCPRLPGDRLVTLLDDAELAADAAANPSLNWRSLGIWEGLVDENGGSGQGVGVEDSPAG</sequence>
<dbReference type="InterPro" id="IPR011989">
    <property type="entry name" value="ARM-like"/>
</dbReference>
<accession>A0ABT1DL37</accession>
<evidence type="ECO:0008006" key="3">
    <source>
        <dbReference type="Google" id="ProtNLM"/>
    </source>
</evidence>
<reference evidence="1 2" key="1">
    <citation type="submission" date="2022-06" db="EMBL/GenBank/DDBJ databases">
        <title>New Species of the Genus Actinoplanes, ActinopZanes ferrugineus.</title>
        <authorList>
            <person name="Ding P."/>
        </authorList>
    </citation>
    <scope>NUCLEOTIDE SEQUENCE [LARGE SCALE GENOMIC DNA]</scope>
    <source>
        <strain evidence="1 2">TRM88003</strain>
    </source>
</reference>
<name>A0ABT1DL37_9ACTN</name>
<dbReference type="EMBL" id="JAMYJR010000013">
    <property type="protein sequence ID" value="MCO8271549.1"/>
    <property type="molecule type" value="Genomic_DNA"/>
</dbReference>
<gene>
    <name evidence="1" type="ORF">M1L60_13195</name>
</gene>
<dbReference type="Gene3D" id="1.25.10.10">
    <property type="entry name" value="Leucine-rich Repeat Variant"/>
    <property type="match status" value="2"/>
</dbReference>
<dbReference type="Proteomes" id="UP001523369">
    <property type="component" value="Unassembled WGS sequence"/>
</dbReference>
<dbReference type="InterPro" id="IPR016024">
    <property type="entry name" value="ARM-type_fold"/>
</dbReference>
<comment type="caution">
    <text evidence="1">The sequence shown here is derived from an EMBL/GenBank/DDBJ whole genome shotgun (WGS) entry which is preliminary data.</text>
</comment>
<evidence type="ECO:0000313" key="1">
    <source>
        <dbReference type="EMBL" id="MCO8271549.1"/>
    </source>
</evidence>
<keyword evidence="2" id="KW-1185">Reference proteome</keyword>
<proteinExistence type="predicted"/>
<organism evidence="1 2">
    <name type="scientific">Paractinoplanes aksuensis</name>
    <dbReference type="NCBI Taxonomy" id="2939490"/>
    <lineage>
        <taxon>Bacteria</taxon>
        <taxon>Bacillati</taxon>
        <taxon>Actinomycetota</taxon>
        <taxon>Actinomycetes</taxon>
        <taxon>Micromonosporales</taxon>
        <taxon>Micromonosporaceae</taxon>
        <taxon>Paractinoplanes</taxon>
    </lineage>
</organism>
<protein>
    <recommendedName>
        <fullName evidence="3">Leucine rich repeat variant</fullName>
    </recommendedName>
</protein>